<name>A0A348B546_9CREN</name>
<evidence type="ECO:0000313" key="2">
    <source>
        <dbReference type="Proteomes" id="UP000276741"/>
    </source>
</evidence>
<dbReference type="EMBL" id="AP018553">
    <property type="protein sequence ID" value="BBD73298.1"/>
    <property type="molecule type" value="Genomic_DNA"/>
</dbReference>
<dbReference type="GeneID" id="38667177"/>
<reference evidence="2" key="1">
    <citation type="submission" date="2018-04" db="EMBL/GenBank/DDBJ databases">
        <title>Complete genome sequence of Sulfodiicoccus acidiphilus strain HS-1.</title>
        <authorList>
            <person name="Sakai H.D."/>
            <person name="Kurosawa N."/>
        </authorList>
    </citation>
    <scope>NUCLEOTIDE SEQUENCE [LARGE SCALE GENOMIC DNA]</scope>
    <source>
        <strain evidence="2">HS-1</strain>
    </source>
</reference>
<sequence>MSTTPTVSPFSPGGEGLSFTVRVPLPASERLGDPTTAARDRSYWTPFNQLAWRAYGHTHRLDDFADYSSTLNPNLL</sequence>
<dbReference type="KEGG" id="sacd:HS1genome_1687"/>
<evidence type="ECO:0000313" key="1">
    <source>
        <dbReference type="EMBL" id="BBD73298.1"/>
    </source>
</evidence>
<dbReference type="Proteomes" id="UP000276741">
    <property type="component" value="Chromosome"/>
</dbReference>
<gene>
    <name evidence="1" type="ORF">HS1genome_1687</name>
</gene>
<protein>
    <submittedName>
        <fullName evidence="1">Uncharacterized protein</fullName>
    </submittedName>
</protein>
<accession>A0A348B546</accession>
<organism evidence="1 2">
    <name type="scientific">Sulfodiicoccus acidiphilus</name>
    <dbReference type="NCBI Taxonomy" id="1670455"/>
    <lineage>
        <taxon>Archaea</taxon>
        <taxon>Thermoproteota</taxon>
        <taxon>Thermoprotei</taxon>
        <taxon>Sulfolobales</taxon>
        <taxon>Sulfolobaceae</taxon>
        <taxon>Sulfodiicoccus</taxon>
    </lineage>
</organism>
<proteinExistence type="predicted"/>
<keyword evidence="2" id="KW-1185">Reference proteome</keyword>
<dbReference type="AlphaFoldDB" id="A0A348B546"/>
<dbReference type="RefSeq" id="WP_126450427.1">
    <property type="nucleotide sequence ID" value="NZ_AP018553.1"/>
</dbReference>